<reference evidence="1 2" key="1">
    <citation type="submission" date="2018-04" db="EMBL/GenBank/DDBJ databases">
        <title>Subsurface microbial communities from deep shales in Ohio and West Virginia, USA.</title>
        <authorList>
            <person name="Wrighton K."/>
        </authorList>
    </citation>
    <scope>NUCLEOTIDE SEQUENCE [LARGE SCALE GENOMIC DNA]</scope>
    <source>
        <strain evidence="1 2">WC1</strain>
    </source>
</reference>
<gene>
    <name evidence="1" type="ORF">C8C76_10529</name>
</gene>
<dbReference type="OrthoDB" id="2112268at2"/>
<evidence type="ECO:0000313" key="1">
    <source>
        <dbReference type="EMBL" id="PTW01253.1"/>
    </source>
</evidence>
<organism evidence="1 2">
    <name type="scientific">Halanaerobium saccharolyticum</name>
    <dbReference type="NCBI Taxonomy" id="43595"/>
    <lineage>
        <taxon>Bacteria</taxon>
        <taxon>Bacillati</taxon>
        <taxon>Bacillota</taxon>
        <taxon>Clostridia</taxon>
        <taxon>Halanaerobiales</taxon>
        <taxon>Halanaerobiaceae</taxon>
        <taxon>Halanaerobium</taxon>
    </lineage>
</organism>
<dbReference type="Proteomes" id="UP000244089">
    <property type="component" value="Unassembled WGS sequence"/>
</dbReference>
<comment type="caution">
    <text evidence="1">The sequence shown here is derived from an EMBL/GenBank/DDBJ whole genome shotgun (WGS) entry which is preliminary data.</text>
</comment>
<accession>A0A2T5RNJ6</accession>
<name>A0A2T5RNJ6_9FIRM</name>
<proteinExistence type="predicted"/>
<dbReference type="AlphaFoldDB" id="A0A2T5RNJ6"/>
<protein>
    <submittedName>
        <fullName evidence="1">Uncharacterized protein</fullName>
    </submittedName>
</protein>
<dbReference type="RefSeq" id="WP_108138740.1">
    <property type="nucleotide sequence ID" value="NZ_JBQPXQ010000025.1"/>
</dbReference>
<sequence length="69" mass="8069">MEKAVIDVIDFIDAAVNKTEQFNDYSPEMSNKVLDNRIMTLEGYIRYIERETMPRLESLVEKLEEVNNG</sequence>
<dbReference type="EMBL" id="QAXS01000005">
    <property type="protein sequence ID" value="PTW01253.1"/>
    <property type="molecule type" value="Genomic_DNA"/>
</dbReference>
<evidence type="ECO:0000313" key="2">
    <source>
        <dbReference type="Proteomes" id="UP000244089"/>
    </source>
</evidence>